<keyword evidence="10" id="KW-1133">Transmembrane helix</keyword>
<dbReference type="STRING" id="431595.K3WRI6"/>
<evidence type="ECO:0000313" key="12">
    <source>
        <dbReference type="Proteomes" id="UP000019132"/>
    </source>
</evidence>
<dbReference type="SUPFAM" id="SSF48225">
    <property type="entry name" value="Seven-hairpin glycosidases"/>
    <property type="match status" value="1"/>
</dbReference>
<evidence type="ECO:0000256" key="5">
    <source>
        <dbReference type="ARBA" id="ARBA00023157"/>
    </source>
</evidence>
<dbReference type="GO" id="GO:0004571">
    <property type="term" value="F:mannosyl-oligosaccharide 1,2-alpha-mannosidase activity"/>
    <property type="evidence" value="ECO:0007669"/>
    <property type="project" value="InterPro"/>
</dbReference>
<dbReference type="eggNOG" id="KOG2204">
    <property type="taxonomic scope" value="Eukaryota"/>
</dbReference>
<dbReference type="GO" id="GO:0005783">
    <property type="term" value="C:endoplasmic reticulum"/>
    <property type="evidence" value="ECO:0007669"/>
    <property type="project" value="TreeGrafter"/>
</dbReference>
<dbReference type="InterPro" id="IPR012341">
    <property type="entry name" value="6hp_glycosidase-like_sf"/>
</dbReference>
<evidence type="ECO:0000256" key="4">
    <source>
        <dbReference type="ARBA" id="ARBA00022801"/>
    </source>
</evidence>
<organism evidence="11 12">
    <name type="scientific">Globisporangium ultimum (strain ATCC 200006 / CBS 805.95 / DAOM BR144)</name>
    <name type="common">Pythium ultimum</name>
    <dbReference type="NCBI Taxonomy" id="431595"/>
    <lineage>
        <taxon>Eukaryota</taxon>
        <taxon>Sar</taxon>
        <taxon>Stramenopiles</taxon>
        <taxon>Oomycota</taxon>
        <taxon>Peronosporomycetes</taxon>
        <taxon>Pythiales</taxon>
        <taxon>Pythiaceae</taxon>
        <taxon>Globisporangium</taxon>
    </lineage>
</organism>
<dbReference type="HOGENOM" id="CLU_003818_3_2_1"/>
<keyword evidence="10" id="KW-0472">Membrane</keyword>
<dbReference type="InterPro" id="IPR036026">
    <property type="entry name" value="Seven-hairpin_glycosidases"/>
</dbReference>
<keyword evidence="6" id="KW-0479">Metal-binding</keyword>
<evidence type="ECO:0000256" key="2">
    <source>
        <dbReference type="ARBA" id="ARBA00004922"/>
    </source>
</evidence>
<proteinExistence type="inferred from homology"/>
<keyword evidence="12" id="KW-1185">Reference proteome</keyword>
<evidence type="ECO:0000256" key="3">
    <source>
        <dbReference type="ARBA" id="ARBA00007658"/>
    </source>
</evidence>
<evidence type="ECO:0000256" key="8">
    <source>
        <dbReference type="RuleBase" id="RU361193"/>
    </source>
</evidence>
<dbReference type="GO" id="GO:0005509">
    <property type="term" value="F:calcium ion binding"/>
    <property type="evidence" value="ECO:0007669"/>
    <property type="project" value="InterPro"/>
</dbReference>
<reference evidence="12" key="2">
    <citation type="submission" date="2010-04" db="EMBL/GenBank/DDBJ databases">
        <authorList>
            <person name="Buell R."/>
            <person name="Hamilton J."/>
            <person name="Hostetler J."/>
        </authorList>
    </citation>
    <scope>NUCLEOTIDE SEQUENCE [LARGE SCALE GENOMIC DNA]</scope>
    <source>
        <strain evidence="12">DAOM:BR144</strain>
    </source>
</reference>
<dbReference type="Proteomes" id="UP000019132">
    <property type="component" value="Unassembled WGS sequence"/>
</dbReference>
<keyword evidence="6" id="KW-0106">Calcium</keyword>
<dbReference type="InterPro" id="IPR001382">
    <property type="entry name" value="Glyco_hydro_47"/>
</dbReference>
<dbReference type="PANTHER" id="PTHR11742">
    <property type="entry name" value="MANNOSYL-OLIGOSACCHARIDE ALPHA-1,2-MANNOSIDASE-RELATED"/>
    <property type="match status" value="1"/>
</dbReference>
<feature type="region of interest" description="Disordered" evidence="9">
    <location>
        <begin position="69"/>
        <end position="147"/>
    </location>
</feature>
<name>K3WRI6_GLOUD</name>
<dbReference type="InParanoid" id="K3WRI6"/>
<evidence type="ECO:0000256" key="1">
    <source>
        <dbReference type="ARBA" id="ARBA00001913"/>
    </source>
</evidence>
<evidence type="ECO:0000256" key="6">
    <source>
        <dbReference type="PIRSR" id="PIRSR601382-2"/>
    </source>
</evidence>
<feature type="compositionally biased region" description="Basic and acidic residues" evidence="9">
    <location>
        <begin position="88"/>
        <end position="101"/>
    </location>
</feature>
<dbReference type="Pfam" id="PF01532">
    <property type="entry name" value="Glyco_hydro_47"/>
    <property type="match status" value="1"/>
</dbReference>
<dbReference type="GO" id="GO:0000139">
    <property type="term" value="C:Golgi membrane"/>
    <property type="evidence" value="ECO:0007669"/>
    <property type="project" value="TreeGrafter"/>
</dbReference>
<feature type="transmembrane region" description="Helical" evidence="10">
    <location>
        <begin position="29"/>
        <end position="49"/>
    </location>
</feature>
<evidence type="ECO:0000256" key="9">
    <source>
        <dbReference type="SAM" id="MobiDB-lite"/>
    </source>
</evidence>
<dbReference type="PRINTS" id="PR00747">
    <property type="entry name" value="GLYHDRLASE47"/>
</dbReference>
<accession>K3WRI6</accession>
<reference evidence="11" key="3">
    <citation type="submission" date="2015-02" db="UniProtKB">
        <authorList>
            <consortium name="EnsemblProtists"/>
        </authorList>
    </citation>
    <scope>IDENTIFICATION</scope>
    <source>
        <strain evidence="11">DAOM BR144</strain>
    </source>
</reference>
<dbReference type="PANTHER" id="PTHR11742:SF6">
    <property type="entry name" value="MANNOSYL-OLIGOSACCHARIDE ALPHA-1,2-MANNOSIDASE IA-RELATED"/>
    <property type="match status" value="1"/>
</dbReference>
<dbReference type="EnsemblProtists" id="PYU1_T007580">
    <property type="protein sequence ID" value="PYU1_T007580"/>
    <property type="gene ID" value="PYU1_G007564"/>
</dbReference>
<dbReference type="VEuPathDB" id="FungiDB:PYU1_G007564"/>
<dbReference type="AlphaFoldDB" id="K3WRI6"/>
<keyword evidence="8" id="KW-0326">Glycosidase</keyword>
<keyword evidence="5 7" id="KW-1015">Disulfide bond</keyword>
<keyword evidence="10" id="KW-0812">Transmembrane</keyword>
<reference evidence="12" key="1">
    <citation type="journal article" date="2010" name="Genome Biol.">
        <title>Genome sequence of the necrotrophic plant pathogen Pythium ultimum reveals original pathogenicity mechanisms and effector repertoire.</title>
        <authorList>
            <person name="Levesque C.A."/>
            <person name="Brouwer H."/>
            <person name="Cano L."/>
            <person name="Hamilton J.P."/>
            <person name="Holt C."/>
            <person name="Huitema E."/>
            <person name="Raffaele S."/>
            <person name="Robideau G.P."/>
            <person name="Thines M."/>
            <person name="Win J."/>
            <person name="Zerillo M.M."/>
            <person name="Beakes G.W."/>
            <person name="Boore J.L."/>
            <person name="Busam D."/>
            <person name="Dumas B."/>
            <person name="Ferriera S."/>
            <person name="Fuerstenberg S.I."/>
            <person name="Gachon C.M."/>
            <person name="Gaulin E."/>
            <person name="Govers F."/>
            <person name="Grenville-Briggs L."/>
            <person name="Horner N."/>
            <person name="Hostetler J."/>
            <person name="Jiang R.H."/>
            <person name="Johnson J."/>
            <person name="Krajaejun T."/>
            <person name="Lin H."/>
            <person name="Meijer H.J."/>
            <person name="Moore B."/>
            <person name="Morris P."/>
            <person name="Phuntmart V."/>
            <person name="Puiu D."/>
            <person name="Shetty J."/>
            <person name="Stajich J.E."/>
            <person name="Tripathy S."/>
            <person name="Wawra S."/>
            <person name="van West P."/>
            <person name="Whitty B.R."/>
            <person name="Coutinho P.M."/>
            <person name="Henrissat B."/>
            <person name="Martin F."/>
            <person name="Thomas P.D."/>
            <person name="Tyler B.M."/>
            <person name="De Vries R.P."/>
            <person name="Kamoun S."/>
            <person name="Yandell M."/>
            <person name="Tisserat N."/>
            <person name="Buell C.R."/>
        </authorList>
    </citation>
    <scope>NUCLEOTIDE SEQUENCE</scope>
    <source>
        <strain evidence="12">DAOM:BR144</strain>
    </source>
</reference>
<dbReference type="Gene3D" id="1.50.10.10">
    <property type="match status" value="1"/>
</dbReference>
<evidence type="ECO:0000256" key="10">
    <source>
        <dbReference type="SAM" id="Phobius"/>
    </source>
</evidence>
<protein>
    <recommendedName>
        <fullName evidence="8">alpha-1,2-Mannosidase</fullName>
        <ecNumber evidence="8">3.2.1.-</ecNumber>
    </recommendedName>
</protein>
<evidence type="ECO:0000313" key="11">
    <source>
        <dbReference type="EnsemblProtists" id="PYU1_T007580"/>
    </source>
</evidence>
<comment type="cofactor">
    <cofactor evidence="1 6">
        <name>Ca(2+)</name>
        <dbReference type="ChEBI" id="CHEBI:29108"/>
    </cofactor>
</comment>
<evidence type="ECO:0000256" key="7">
    <source>
        <dbReference type="PIRSR" id="PIRSR601382-3"/>
    </source>
</evidence>
<dbReference type="EMBL" id="GL376585">
    <property type="status" value="NOT_ANNOTATED_CDS"/>
    <property type="molecule type" value="Genomic_DNA"/>
</dbReference>
<dbReference type="OMA" id="AAFKHSW"/>
<dbReference type="GO" id="GO:0005975">
    <property type="term" value="P:carbohydrate metabolic process"/>
    <property type="evidence" value="ECO:0007669"/>
    <property type="project" value="InterPro"/>
</dbReference>
<feature type="disulfide bond" evidence="7">
    <location>
        <begin position="437"/>
        <end position="471"/>
    </location>
</feature>
<sequence>MLLPSFSSAATHPKLAAASRRPPLSLRRALVLVLGAVLCLFLWLQYTLFTTNFGALDTAVERTPKSATAIMHDNNSKPVVITTTSAPDTKKHGLRHEREKPSFGFDTLNRVPPSDLQHHYDKPLRSSASRTPTPPIVSASPEEQAKRPLAVKSAMQFAWKNYEEIAFGADEVDPKYGLRREDVWGAIACSLVDGMDTLWIMGLKDEFARAREYVAKSLRFDHLGKDHKKISVFETIIREVGGLLSAFSLSQDDVFKDKAKELMDLLTPAFNEEEGVFYTLFNPYTKERTFASWAGYKAHIADIGTLQLETRYLSDITGDPKYAKMGDAFYEILQREGSYLNTGLFPVHFDAHNGKFHTRSSVTFGALGDSFYEYLIKVYIYSGKRDKDAYLRKLYDDAVDGLEKHLLVYSKEDDLYYLQELTLPSMSGVHRMDHLLCFVPGMLALGTLAETKDTAKNARHLDIATKLMETCYQMYRRQPTGLSPDIVSFPHMRVRDGKYRLRPEAIESLFYLYRITKDVKYREYGWQIFEAIETHAKLKFGYGAIKDVTELPARKDNKMESFFLAETLKYLYLLQAPDDLIPLDEYVFNTEAHPIRIRKGNA</sequence>
<keyword evidence="4 8" id="KW-0378">Hydrolase</keyword>
<dbReference type="EC" id="3.2.1.-" evidence="8"/>
<comment type="pathway">
    <text evidence="2">Protein modification; protein glycosylation.</text>
</comment>
<dbReference type="InterPro" id="IPR050749">
    <property type="entry name" value="Glycosyl_Hydrolase_47"/>
</dbReference>
<feature type="binding site" evidence="6">
    <location>
        <position position="590"/>
    </location>
    <ligand>
        <name>Ca(2+)</name>
        <dbReference type="ChEBI" id="CHEBI:29108"/>
    </ligand>
</feature>
<comment type="similarity">
    <text evidence="3 8">Belongs to the glycosyl hydrolase 47 family.</text>
</comment>